<evidence type="ECO:0000256" key="3">
    <source>
        <dbReference type="ARBA" id="ARBA00022676"/>
    </source>
</evidence>
<keyword evidence="11" id="KW-1185">Reference proteome</keyword>
<feature type="domain" description="Glycosyltransferase RgtA/B/C/D-like" evidence="9">
    <location>
        <begin position="95"/>
        <end position="263"/>
    </location>
</feature>
<evidence type="ECO:0000313" key="10">
    <source>
        <dbReference type="EMBL" id="KYC38552.1"/>
    </source>
</evidence>
<evidence type="ECO:0000256" key="7">
    <source>
        <dbReference type="ARBA" id="ARBA00023136"/>
    </source>
</evidence>
<evidence type="ECO:0000256" key="2">
    <source>
        <dbReference type="ARBA" id="ARBA00022475"/>
    </source>
</evidence>
<dbReference type="PANTHER" id="PTHR33908">
    <property type="entry name" value="MANNOSYLTRANSFERASE YKCB-RELATED"/>
    <property type="match status" value="1"/>
</dbReference>
<evidence type="ECO:0000313" key="11">
    <source>
        <dbReference type="Proteomes" id="UP000076925"/>
    </source>
</evidence>
<feature type="transmembrane region" description="Helical" evidence="8">
    <location>
        <begin position="370"/>
        <end position="388"/>
    </location>
</feature>
<feature type="transmembrane region" description="Helical" evidence="8">
    <location>
        <begin position="170"/>
        <end position="188"/>
    </location>
</feature>
<dbReference type="GO" id="GO:0005886">
    <property type="term" value="C:plasma membrane"/>
    <property type="evidence" value="ECO:0007669"/>
    <property type="project" value="UniProtKB-SubCell"/>
</dbReference>
<sequence length="529" mass="60651">MRQIKLAPYWLRFLIITVFAIGVFFRFYNLDTKVYSHDETHTSLRISGYTFTEVQRQIFNSRVIKREAFDKFQSLNSEKGLGDTLKSLAIDDPQRPPLYYLLIQVWTQFFGTSVATIRSFSAIVSLLVFPSIYWLCRELFIVPLSVPYVAIALTTVSPIHLVYAQEAQEYILWLVTILVSSASLLRALRLETTEEHKQDYIYVWGLYTVTLALSLYTSLLSGFVAVAHGIYITATVEFRWTKTLKAYTIASLAGFLSFIPWILIVLTNLLQFHQTTAWASSKLPFFDLFQAWLIQLRRIFFDLDFGLENPFSYLVTLTFFLGIGYSISILCLTTHPKVWLFIVLLIAVPAIPLMLPDLMFGGIRSTAEQYFMPSYLGIQLAAAYLLATQLYNGNILRRKIWEIIFIVIILSGVISCAVISQQETLWSKGVSYGNVQIAKIINQSYRPLLISHASSSHSGNTFSLSYLVQPKVRFLLVKGKALPKLPKGFTDVFLLNPSNSLRKAIEKKYNTKTRKLYSYKYYTFWKLAK</sequence>
<feature type="transmembrane region" description="Helical" evidence="8">
    <location>
        <begin position="105"/>
        <end position="129"/>
    </location>
</feature>
<evidence type="ECO:0000256" key="5">
    <source>
        <dbReference type="ARBA" id="ARBA00022692"/>
    </source>
</evidence>
<dbReference type="PANTHER" id="PTHR33908:SF11">
    <property type="entry name" value="MEMBRANE PROTEIN"/>
    <property type="match status" value="1"/>
</dbReference>
<dbReference type="InterPro" id="IPR050297">
    <property type="entry name" value="LipidA_mod_glycosyltrf_83"/>
</dbReference>
<evidence type="ECO:0000259" key="9">
    <source>
        <dbReference type="Pfam" id="PF13231"/>
    </source>
</evidence>
<feature type="transmembrane region" description="Helical" evidence="8">
    <location>
        <begin position="400"/>
        <end position="420"/>
    </location>
</feature>
<gene>
    <name evidence="10" type="ORF">WA1_35800</name>
</gene>
<comment type="subcellular location">
    <subcellularLocation>
        <location evidence="1">Cell membrane</location>
        <topology evidence="1">Multi-pass membrane protein</topology>
    </subcellularLocation>
</comment>
<feature type="transmembrane region" description="Helical" evidence="8">
    <location>
        <begin position="313"/>
        <end position="331"/>
    </location>
</feature>
<keyword evidence="6 8" id="KW-1133">Transmembrane helix</keyword>
<keyword evidence="7 8" id="KW-0472">Membrane</keyword>
<feature type="transmembrane region" description="Helical" evidence="8">
    <location>
        <begin position="141"/>
        <end position="164"/>
    </location>
</feature>
<organism evidence="10 11">
    <name type="scientific">Scytonema hofmannii PCC 7110</name>
    <dbReference type="NCBI Taxonomy" id="128403"/>
    <lineage>
        <taxon>Bacteria</taxon>
        <taxon>Bacillati</taxon>
        <taxon>Cyanobacteriota</taxon>
        <taxon>Cyanophyceae</taxon>
        <taxon>Nostocales</taxon>
        <taxon>Scytonemataceae</taxon>
        <taxon>Scytonema</taxon>
    </lineage>
</organism>
<dbReference type="Pfam" id="PF13231">
    <property type="entry name" value="PMT_2"/>
    <property type="match status" value="1"/>
</dbReference>
<dbReference type="OrthoDB" id="495800at2"/>
<evidence type="ECO:0000256" key="1">
    <source>
        <dbReference type="ARBA" id="ARBA00004651"/>
    </source>
</evidence>
<dbReference type="GO" id="GO:0009103">
    <property type="term" value="P:lipopolysaccharide biosynthetic process"/>
    <property type="evidence" value="ECO:0007669"/>
    <property type="project" value="UniProtKB-ARBA"/>
</dbReference>
<dbReference type="AlphaFoldDB" id="A0A139X1P1"/>
<keyword evidence="3" id="KW-0328">Glycosyltransferase</keyword>
<reference evidence="10 11" key="1">
    <citation type="journal article" date="2013" name="Genome Biol. Evol.">
        <title>Genomes of Stigonematalean cyanobacteria (subsection V) and the evolution of oxygenic photosynthesis from prokaryotes to plastids.</title>
        <authorList>
            <person name="Dagan T."/>
            <person name="Roettger M."/>
            <person name="Stucken K."/>
            <person name="Landan G."/>
            <person name="Koch R."/>
            <person name="Major P."/>
            <person name="Gould S.B."/>
            <person name="Goremykin V.V."/>
            <person name="Rippka R."/>
            <person name="Tandeau de Marsac N."/>
            <person name="Gugger M."/>
            <person name="Lockhart P.J."/>
            <person name="Allen J.F."/>
            <person name="Brune I."/>
            <person name="Maus I."/>
            <person name="Puhler A."/>
            <person name="Martin W.F."/>
        </authorList>
    </citation>
    <scope>NUCLEOTIDE SEQUENCE [LARGE SCALE GENOMIC DNA]</scope>
    <source>
        <strain evidence="10 11">PCC 7110</strain>
    </source>
</reference>
<keyword evidence="2" id="KW-1003">Cell membrane</keyword>
<proteinExistence type="predicted"/>
<feature type="transmembrane region" description="Helical" evidence="8">
    <location>
        <begin position="246"/>
        <end position="271"/>
    </location>
</feature>
<dbReference type="GO" id="GO:0016763">
    <property type="term" value="F:pentosyltransferase activity"/>
    <property type="evidence" value="ECO:0007669"/>
    <property type="project" value="TreeGrafter"/>
</dbReference>
<feature type="transmembrane region" description="Helical" evidence="8">
    <location>
        <begin position="338"/>
        <end position="355"/>
    </location>
</feature>
<evidence type="ECO:0000256" key="6">
    <source>
        <dbReference type="ARBA" id="ARBA00022989"/>
    </source>
</evidence>
<protein>
    <recommendedName>
        <fullName evidence="9">Glycosyltransferase RgtA/B/C/D-like domain-containing protein</fullName>
    </recommendedName>
</protein>
<dbReference type="EMBL" id="ANNX02000040">
    <property type="protein sequence ID" value="KYC38552.1"/>
    <property type="molecule type" value="Genomic_DNA"/>
</dbReference>
<name>A0A139X1P1_9CYAN</name>
<comment type="caution">
    <text evidence="10">The sequence shown here is derived from an EMBL/GenBank/DDBJ whole genome shotgun (WGS) entry which is preliminary data.</text>
</comment>
<dbReference type="RefSeq" id="WP_017745836.1">
    <property type="nucleotide sequence ID" value="NZ_KQ976354.1"/>
</dbReference>
<feature type="transmembrane region" description="Helical" evidence="8">
    <location>
        <begin position="200"/>
        <end position="226"/>
    </location>
</feature>
<accession>A0A139X1P1</accession>
<evidence type="ECO:0000256" key="8">
    <source>
        <dbReference type="SAM" id="Phobius"/>
    </source>
</evidence>
<keyword evidence="5 8" id="KW-0812">Transmembrane</keyword>
<feature type="transmembrane region" description="Helical" evidence="8">
    <location>
        <begin position="9"/>
        <end position="28"/>
    </location>
</feature>
<dbReference type="Proteomes" id="UP000076925">
    <property type="component" value="Unassembled WGS sequence"/>
</dbReference>
<dbReference type="STRING" id="128403.WA1_35800"/>
<keyword evidence="4" id="KW-0808">Transferase</keyword>
<evidence type="ECO:0000256" key="4">
    <source>
        <dbReference type="ARBA" id="ARBA00022679"/>
    </source>
</evidence>
<dbReference type="InterPro" id="IPR038731">
    <property type="entry name" value="RgtA/B/C-like"/>
</dbReference>